<dbReference type="GO" id="GO:0005634">
    <property type="term" value="C:nucleus"/>
    <property type="evidence" value="ECO:0007669"/>
    <property type="project" value="UniProtKB-SubCell"/>
</dbReference>
<dbReference type="OrthoDB" id="3251668at2759"/>
<dbReference type="GeneID" id="81376204"/>
<keyword evidence="2" id="KW-0539">Nucleus</keyword>
<dbReference type="GO" id="GO:0045944">
    <property type="term" value="P:positive regulation of transcription by RNA polymerase II"/>
    <property type="evidence" value="ECO:0007669"/>
    <property type="project" value="TreeGrafter"/>
</dbReference>
<reference evidence="3" key="2">
    <citation type="journal article" date="2023" name="IMA Fungus">
        <title>Comparative genomic study of the Penicillium genus elucidates a diverse pangenome and 15 lateral gene transfer events.</title>
        <authorList>
            <person name="Petersen C."/>
            <person name="Sorensen T."/>
            <person name="Nielsen M.R."/>
            <person name="Sondergaard T.E."/>
            <person name="Sorensen J.L."/>
            <person name="Fitzpatrick D.A."/>
            <person name="Frisvad J.C."/>
            <person name="Nielsen K.L."/>
        </authorList>
    </citation>
    <scope>NUCLEOTIDE SEQUENCE</scope>
    <source>
        <strain evidence="3">IBT 29677</strain>
    </source>
</reference>
<evidence type="ECO:0000256" key="1">
    <source>
        <dbReference type="ARBA" id="ARBA00004123"/>
    </source>
</evidence>
<organism evidence="3 4">
    <name type="scientific">Penicillium cosmopolitanum</name>
    <dbReference type="NCBI Taxonomy" id="1131564"/>
    <lineage>
        <taxon>Eukaryota</taxon>
        <taxon>Fungi</taxon>
        <taxon>Dikarya</taxon>
        <taxon>Ascomycota</taxon>
        <taxon>Pezizomycotina</taxon>
        <taxon>Eurotiomycetes</taxon>
        <taxon>Eurotiomycetidae</taxon>
        <taxon>Eurotiales</taxon>
        <taxon>Aspergillaceae</taxon>
        <taxon>Penicillium</taxon>
    </lineage>
</organism>
<protein>
    <submittedName>
        <fullName evidence="3">Uncharacterized protein</fullName>
    </submittedName>
</protein>
<dbReference type="GO" id="GO:0003700">
    <property type="term" value="F:DNA-binding transcription factor activity"/>
    <property type="evidence" value="ECO:0007669"/>
    <property type="project" value="TreeGrafter"/>
</dbReference>
<dbReference type="RefSeq" id="XP_056483254.1">
    <property type="nucleotide sequence ID" value="XM_056637224.1"/>
</dbReference>
<sequence length="303" mass="34802">MLARHIGSIREKSALATGNECISEARSALASTLILYNVELLGAEGAKWRMHLKGARVINQWLEQSFSQVASIGEIDKFLLYEHYYSSVFADLTTFDTTNEPPKDSLQSMGDVAVFGDFVRVIQLVTKLERSKYDQNIAISHCQFQDILQAVEMAKDSMISFGQQFYFWSDRAQQDFQHLVFVFYYAIQVYTYRAISDDLLADRHIQVSRDSILVHLDHLSDKRNFAHDLVWPLFILGTESRGDERIQNVVSMEMDAVMKISGALDRKKVLSFLQHYWSADLASGVTWIQFMRDFIPENSMLIL</sequence>
<comment type="caution">
    <text evidence="3">The sequence shown here is derived from an EMBL/GenBank/DDBJ whole genome shotgun (WGS) entry which is preliminary data.</text>
</comment>
<comment type="subcellular location">
    <subcellularLocation>
        <location evidence="1">Nucleus</location>
    </subcellularLocation>
</comment>
<accession>A0A9W9SN84</accession>
<gene>
    <name evidence="3" type="ORF">N7509_012587</name>
</gene>
<reference evidence="3" key="1">
    <citation type="submission" date="2022-12" db="EMBL/GenBank/DDBJ databases">
        <authorList>
            <person name="Petersen C."/>
        </authorList>
    </citation>
    <scope>NUCLEOTIDE SEQUENCE</scope>
    <source>
        <strain evidence="3">IBT 29677</strain>
    </source>
</reference>
<dbReference type="EMBL" id="JAPZBU010000011">
    <property type="protein sequence ID" value="KAJ5379468.1"/>
    <property type="molecule type" value="Genomic_DNA"/>
</dbReference>
<evidence type="ECO:0000256" key="2">
    <source>
        <dbReference type="ARBA" id="ARBA00023242"/>
    </source>
</evidence>
<proteinExistence type="predicted"/>
<dbReference type="PANTHER" id="PTHR37534">
    <property type="entry name" value="TRANSCRIPTIONAL ACTIVATOR PROTEIN UGA3"/>
    <property type="match status" value="1"/>
</dbReference>
<dbReference type="Proteomes" id="UP001147747">
    <property type="component" value="Unassembled WGS sequence"/>
</dbReference>
<dbReference type="PANTHER" id="PTHR37534:SF38">
    <property type="entry name" value="ZN(2)-C6 FUNGAL-TYPE DOMAIN-CONTAINING PROTEIN"/>
    <property type="match status" value="1"/>
</dbReference>
<keyword evidence="4" id="KW-1185">Reference proteome</keyword>
<dbReference type="AlphaFoldDB" id="A0A9W9SN84"/>
<dbReference type="InterPro" id="IPR021858">
    <property type="entry name" value="Fun_TF"/>
</dbReference>
<name>A0A9W9SN84_9EURO</name>
<dbReference type="GO" id="GO:0000976">
    <property type="term" value="F:transcription cis-regulatory region binding"/>
    <property type="evidence" value="ECO:0007669"/>
    <property type="project" value="TreeGrafter"/>
</dbReference>
<dbReference type="Pfam" id="PF11951">
    <property type="entry name" value="Fungal_trans_2"/>
    <property type="match status" value="1"/>
</dbReference>
<evidence type="ECO:0000313" key="4">
    <source>
        <dbReference type="Proteomes" id="UP001147747"/>
    </source>
</evidence>
<evidence type="ECO:0000313" key="3">
    <source>
        <dbReference type="EMBL" id="KAJ5379468.1"/>
    </source>
</evidence>